<dbReference type="SMART" id="SM00257">
    <property type="entry name" value="LysM"/>
    <property type="match status" value="1"/>
</dbReference>
<accession>A0A223D0C5</accession>
<organism evidence="3 4">
    <name type="scientific">Tumebacillus algifaecis</name>
    <dbReference type="NCBI Taxonomy" id="1214604"/>
    <lineage>
        <taxon>Bacteria</taxon>
        <taxon>Bacillati</taxon>
        <taxon>Bacillota</taxon>
        <taxon>Bacilli</taxon>
        <taxon>Bacillales</taxon>
        <taxon>Alicyclobacillaceae</taxon>
        <taxon>Tumebacillus</taxon>
    </lineage>
</organism>
<dbReference type="OrthoDB" id="2370698at2"/>
<dbReference type="CDD" id="cd00118">
    <property type="entry name" value="LysM"/>
    <property type="match status" value="1"/>
</dbReference>
<feature type="domain" description="LysM" evidence="2">
    <location>
        <begin position="647"/>
        <end position="690"/>
    </location>
</feature>
<feature type="compositionally biased region" description="Low complexity" evidence="1">
    <location>
        <begin position="536"/>
        <end position="557"/>
    </location>
</feature>
<dbReference type="EMBL" id="CP022657">
    <property type="protein sequence ID" value="ASS74925.1"/>
    <property type="molecule type" value="Genomic_DNA"/>
</dbReference>
<evidence type="ECO:0000259" key="2">
    <source>
        <dbReference type="PROSITE" id="PS51782"/>
    </source>
</evidence>
<dbReference type="AlphaFoldDB" id="A0A223D0C5"/>
<dbReference type="InterPro" id="IPR036779">
    <property type="entry name" value="LysM_dom_sf"/>
</dbReference>
<dbReference type="KEGG" id="tab:CIG75_07970"/>
<feature type="compositionally biased region" description="Polar residues" evidence="1">
    <location>
        <begin position="524"/>
        <end position="535"/>
    </location>
</feature>
<proteinExistence type="predicted"/>
<evidence type="ECO:0000256" key="1">
    <source>
        <dbReference type="SAM" id="MobiDB-lite"/>
    </source>
</evidence>
<keyword evidence="4" id="KW-1185">Reference proteome</keyword>
<dbReference type="RefSeq" id="WP_094236174.1">
    <property type="nucleotide sequence ID" value="NZ_CP022657.1"/>
</dbReference>
<sequence>MSDAEMIPSIRIHVDQQLNVDAVSGSEDVEDATLATEITGFDVEDDAYVLKGALSFTGFLRQEDTAALAEAIPDVLDDRDVFEAGDDVPEAHVLPLHHRLPFVLQVPVAAQQDYQRQHGILDVNPRIGTWNAHVLGEGTLHLRAELIIHGLSGGEGYVFRCGTQEEGVSAQKLDQLLDSDETRHYEAPKAEGDEEFEPPFAPVWTLEQAARHAEADTLEPYGSEEDEWVIESPVGTAAEQQEALGQEELYRQEEEDHDIVFTPDPSLVFPMPEPISDWSRQSETGELSVETGQTPAQPAQTLSHDAEIRRAPYRFDSPPPISFGFDQTPGSNPFTPPEPDFYGRQLFRPQEVNPSFHSEHRPLQVEQTHQEAELGEALESDVEDENAFILEEVRNEGEAVEMTGEEDLLPVEALDETEVLEAREVVEEAESFEATEVVEMVDSVPVEREEALPPLEEGESRPFEAEYQFEDEVSATPPLMQEPKQFITIGPKLSVNSKQGEKLQEVSPIKLSTLLGDSRAPVGESSSSARTPQVGSHSESSSHSPSHSPSHTPSHTPSHSHSHSSSHTPSRSHSHSSSHAPSHSHSHSHGDSYSQAYQKAESYAHALHESSVRPEESYVPVHTKSREEDSFWSGVLTSHEDKKVTMKFKIVQVEDSLKGLADRYNTSVSDLLRANNLQDQVLDVGQILYIPAARR</sequence>
<feature type="region of interest" description="Disordered" evidence="1">
    <location>
        <begin position="276"/>
        <end position="344"/>
    </location>
</feature>
<dbReference type="Pfam" id="PF01476">
    <property type="entry name" value="LysM"/>
    <property type="match status" value="1"/>
</dbReference>
<feature type="region of interest" description="Disordered" evidence="1">
    <location>
        <begin position="443"/>
        <end position="463"/>
    </location>
</feature>
<dbReference type="PROSITE" id="PS51782">
    <property type="entry name" value="LYSM"/>
    <property type="match status" value="1"/>
</dbReference>
<dbReference type="Gene3D" id="3.10.350.10">
    <property type="entry name" value="LysM domain"/>
    <property type="match status" value="1"/>
</dbReference>
<gene>
    <name evidence="3" type="ORF">CIG75_07970</name>
</gene>
<evidence type="ECO:0000313" key="3">
    <source>
        <dbReference type="EMBL" id="ASS74925.1"/>
    </source>
</evidence>
<name>A0A223D0C5_9BACL</name>
<feature type="compositionally biased region" description="Basic and acidic residues" evidence="1">
    <location>
        <begin position="606"/>
        <end position="616"/>
    </location>
</feature>
<reference evidence="3 4" key="1">
    <citation type="journal article" date="2015" name="Int. J. Syst. Evol. Microbiol.">
        <title>Tumebacillus algifaecis sp. nov., isolated from decomposing algal scum.</title>
        <authorList>
            <person name="Wu Y.F."/>
            <person name="Zhang B."/>
            <person name="Xing P."/>
            <person name="Wu Q.L."/>
            <person name="Liu S.J."/>
        </authorList>
    </citation>
    <scope>NUCLEOTIDE SEQUENCE [LARGE SCALE GENOMIC DNA]</scope>
    <source>
        <strain evidence="3 4">THMBR28</strain>
    </source>
</reference>
<dbReference type="InterPro" id="IPR018392">
    <property type="entry name" value="LysM"/>
</dbReference>
<feature type="compositionally biased region" description="Polar residues" evidence="1">
    <location>
        <begin position="278"/>
        <end position="303"/>
    </location>
</feature>
<feature type="region of interest" description="Disordered" evidence="1">
    <location>
        <begin position="491"/>
        <end position="627"/>
    </location>
</feature>
<evidence type="ECO:0000313" key="4">
    <source>
        <dbReference type="Proteomes" id="UP000214688"/>
    </source>
</evidence>
<protein>
    <recommendedName>
        <fullName evidence="2">LysM domain-containing protein</fullName>
    </recommendedName>
</protein>
<feature type="compositionally biased region" description="Basic residues" evidence="1">
    <location>
        <begin position="558"/>
        <end position="587"/>
    </location>
</feature>
<dbReference type="Proteomes" id="UP000214688">
    <property type="component" value="Chromosome"/>
</dbReference>
<dbReference type="SUPFAM" id="SSF54106">
    <property type="entry name" value="LysM domain"/>
    <property type="match status" value="1"/>
</dbReference>